<dbReference type="PROSITE" id="PS00198">
    <property type="entry name" value="4FE4S_FER_1"/>
    <property type="match status" value="1"/>
</dbReference>
<keyword evidence="3 8" id="KW-0479">Metal-binding</keyword>
<dbReference type="HAMAP" id="MF_00461">
    <property type="entry name" value="RsxC_RnfC"/>
    <property type="match status" value="1"/>
</dbReference>
<sequence length="668" mass="69887">MRTLYSFHGGVHPPEHKAESCHVPLRHAGIPPLLVVPLNQSIGNPAKPCVHVGASVLAHQRIADADGRISVAVHAPTSGRVLAIEPRPFAHPSGLADLCIVIEPDGLDRSVDPSPVAWQQMPAATLQNVLADQGVVGLGGAVFPTGLKVAAEGLETLVINGAECEPYITCDDRLMRERAADVVKGIRLLAERMQPREVLVGIEDNKPEAVAAMTAAVVGTGIEVVPVPTRYPGGGAKQLIRVLTGKEVPHGRRSTEFGVQCFNVATAYTVWQALECGIPIVSRLVTLTGAVTRPGNVEALIGTPADWLMQSAGLLAGHDGIIMGGPMMGFVLPDAGAGITKATNCLIGKTRQLFPPRPAALPCIRCGECAKACPTDLQPMDLYWFAKSRQTGRAQEHHLFDCIECGACSYVCPSQIPLVDYYRFAKSDIWAAERDKKAAEIARTRHEFREFRIEREKEEKAARLAAKAAASIAAAQNVQPASQPVAPTGTMPDDSKRAAIEAAMARAAARKAAKTAEGDQSSAQVPDSKPVEAAPAATALSDDKQAAIRAAMERAAARKAAKAAEGGQPATAAPDSTPAEAAPAATALSEDKQAAIRAAMERAAARKAAKAAEGSQPATAPPDSKPAEAAPAATALSEDKQAAIRAAMERAAARKAARAAADKPDENS</sequence>
<dbReference type="GO" id="GO:0022900">
    <property type="term" value="P:electron transport chain"/>
    <property type="evidence" value="ECO:0007669"/>
    <property type="project" value="UniProtKB-UniRule"/>
</dbReference>
<comment type="subunit">
    <text evidence="8">The complex is composed of six subunits: RnfA, RnfB, RnfC, RnfD, RnfE and RnfG.</text>
</comment>
<dbReference type="GO" id="GO:0009055">
    <property type="term" value="F:electron transfer activity"/>
    <property type="evidence" value="ECO:0007669"/>
    <property type="project" value="InterPro"/>
</dbReference>
<dbReference type="NCBIfam" id="NF003454">
    <property type="entry name" value="PRK05035.1"/>
    <property type="match status" value="1"/>
</dbReference>
<dbReference type="Gene3D" id="3.40.50.11540">
    <property type="entry name" value="NADH-ubiquinone oxidoreductase 51kDa subunit"/>
    <property type="match status" value="1"/>
</dbReference>
<evidence type="ECO:0000256" key="1">
    <source>
        <dbReference type="ARBA" id="ARBA00022448"/>
    </source>
</evidence>
<dbReference type="AlphaFoldDB" id="A0A248LJ71"/>
<dbReference type="Gene3D" id="3.30.70.20">
    <property type="match status" value="1"/>
</dbReference>
<reference evidence="12" key="1">
    <citation type="submission" date="2017-06" db="EMBL/GenBank/DDBJ databases">
        <title>Whole genome sequence of Laribacter hongkongensis LHGZ1.</title>
        <authorList>
            <person name="Chen D."/>
            <person name="Wu H."/>
            <person name="Chen J."/>
        </authorList>
    </citation>
    <scope>NUCLEOTIDE SEQUENCE [LARGE SCALE GENOMIC DNA]</scope>
    <source>
        <strain evidence="12">LHGZ1</strain>
    </source>
</reference>
<comment type="similarity">
    <text evidence="8">Belongs to the 4Fe4S bacterial-type ferredoxin family. RnfC subfamily.</text>
</comment>
<evidence type="ECO:0000259" key="10">
    <source>
        <dbReference type="PROSITE" id="PS51379"/>
    </source>
</evidence>
<dbReference type="EMBL" id="CP022115">
    <property type="protein sequence ID" value="ASJ24213.1"/>
    <property type="molecule type" value="Genomic_DNA"/>
</dbReference>
<gene>
    <name evidence="8" type="primary">rnfC</name>
    <name evidence="11" type="ORF">LHGZ1_1382</name>
</gene>
<dbReference type="InterPro" id="IPR017900">
    <property type="entry name" value="4Fe4S_Fe_S_CS"/>
</dbReference>
<dbReference type="Pfam" id="PF12838">
    <property type="entry name" value="Fer4_7"/>
    <property type="match status" value="1"/>
</dbReference>
<evidence type="ECO:0000313" key="12">
    <source>
        <dbReference type="Proteomes" id="UP000197424"/>
    </source>
</evidence>
<dbReference type="Pfam" id="PF13375">
    <property type="entry name" value="RnfC_N"/>
    <property type="match status" value="1"/>
</dbReference>
<dbReference type="NCBIfam" id="TIGR01945">
    <property type="entry name" value="rnfC"/>
    <property type="match status" value="1"/>
</dbReference>
<dbReference type="Pfam" id="PF01512">
    <property type="entry name" value="Complex1_51K"/>
    <property type="match status" value="1"/>
</dbReference>
<evidence type="ECO:0000313" key="11">
    <source>
        <dbReference type="EMBL" id="ASJ24213.1"/>
    </source>
</evidence>
<comment type="function">
    <text evidence="8">Part of a membrane-bound complex that couples electron transfer with translocation of ions across the membrane.</text>
</comment>
<dbReference type="SUPFAM" id="SSF142019">
    <property type="entry name" value="Nqo1 FMN-binding domain-like"/>
    <property type="match status" value="1"/>
</dbReference>
<dbReference type="InterPro" id="IPR010208">
    <property type="entry name" value="Ion_transpt_RnfC/RsxC"/>
</dbReference>
<feature type="binding site" evidence="8">
    <location>
        <position position="369"/>
    </location>
    <ligand>
        <name>[4Fe-4S] cluster</name>
        <dbReference type="ChEBI" id="CHEBI:49883"/>
        <label>1</label>
    </ligand>
</feature>
<dbReference type="EC" id="7.-.-.-" evidence="8"/>
<dbReference type="InterPro" id="IPR037225">
    <property type="entry name" value="Nuo51_FMN-bd_sf"/>
</dbReference>
<dbReference type="GO" id="GO:0051539">
    <property type="term" value="F:4 iron, 4 sulfur cluster binding"/>
    <property type="evidence" value="ECO:0007669"/>
    <property type="project" value="UniProtKB-KW"/>
</dbReference>
<feature type="binding site" evidence="8">
    <location>
        <position position="373"/>
    </location>
    <ligand>
        <name>[4Fe-4S] cluster</name>
        <dbReference type="ChEBI" id="CHEBI:49883"/>
        <label>2</label>
    </ligand>
</feature>
<organism evidence="11 12">
    <name type="scientific">Laribacter hongkongensis</name>
    <dbReference type="NCBI Taxonomy" id="168471"/>
    <lineage>
        <taxon>Bacteria</taxon>
        <taxon>Pseudomonadati</taxon>
        <taxon>Pseudomonadota</taxon>
        <taxon>Betaproteobacteria</taxon>
        <taxon>Neisseriales</taxon>
        <taxon>Aquaspirillaceae</taxon>
        <taxon>Laribacter</taxon>
    </lineage>
</organism>
<comment type="cofactor">
    <cofactor evidence="8">
        <name>[4Fe-4S] cluster</name>
        <dbReference type="ChEBI" id="CHEBI:49883"/>
    </cofactor>
    <text evidence="8">Binds 2 [4Fe-4S] clusters per subunit.</text>
</comment>
<feature type="region of interest" description="Disordered" evidence="9">
    <location>
        <begin position="510"/>
        <end position="540"/>
    </location>
</feature>
<dbReference type="GO" id="GO:0046872">
    <property type="term" value="F:metal ion binding"/>
    <property type="evidence" value="ECO:0007669"/>
    <property type="project" value="UniProtKB-KW"/>
</dbReference>
<feature type="region of interest" description="Disordered" evidence="9">
    <location>
        <begin position="559"/>
        <end position="668"/>
    </location>
</feature>
<feature type="binding site" evidence="8">
    <location>
        <position position="405"/>
    </location>
    <ligand>
        <name>[4Fe-4S] cluster</name>
        <dbReference type="ChEBI" id="CHEBI:49883"/>
        <label>2</label>
    </ligand>
</feature>
<keyword evidence="1 8" id="KW-0813">Transport</keyword>
<evidence type="ECO:0000256" key="4">
    <source>
        <dbReference type="ARBA" id="ARBA00022737"/>
    </source>
</evidence>
<name>A0A248LJ71_9NEIS</name>
<evidence type="ECO:0000256" key="6">
    <source>
        <dbReference type="ARBA" id="ARBA00023004"/>
    </source>
</evidence>
<dbReference type="RefSeq" id="WP_088860595.1">
    <property type="nucleotide sequence ID" value="NZ_CP022115.1"/>
</dbReference>
<dbReference type="PANTHER" id="PTHR43034:SF2">
    <property type="entry name" value="ION-TRANSLOCATING OXIDOREDUCTASE COMPLEX SUBUNIT C"/>
    <property type="match status" value="1"/>
</dbReference>
<keyword evidence="4 8" id="KW-0677">Repeat</keyword>
<feature type="domain" description="4Fe-4S ferredoxin-type" evidence="10">
    <location>
        <begin position="354"/>
        <end position="383"/>
    </location>
</feature>
<dbReference type="Proteomes" id="UP000197424">
    <property type="component" value="Chromosome"/>
</dbReference>
<keyword evidence="8" id="KW-1278">Translocase</keyword>
<feature type="compositionally biased region" description="Low complexity" evidence="9">
    <location>
        <begin position="569"/>
        <end position="587"/>
    </location>
</feature>
<evidence type="ECO:0000256" key="2">
    <source>
        <dbReference type="ARBA" id="ARBA00022485"/>
    </source>
</evidence>
<proteinExistence type="inferred from homology"/>
<feature type="binding site" evidence="8">
    <location>
        <position position="402"/>
    </location>
    <ligand>
        <name>[4Fe-4S] cluster</name>
        <dbReference type="ChEBI" id="CHEBI:49883"/>
        <label>2</label>
    </ligand>
</feature>
<keyword evidence="8" id="KW-1003">Cell membrane</keyword>
<protein>
    <recommendedName>
        <fullName evidence="8">Ion-translocating oxidoreductase complex subunit C</fullName>
        <ecNumber evidence="8">7.-.-.-</ecNumber>
    </recommendedName>
    <alternativeName>
        <fullName evidence="8">Rnf electron transport complex subunit C</fullName>
    </alternativeName>
</protein>
<evidence type="ECO:0000256" key="8">
    <source>
        <dbReference type="HAMAP-Rule" id="MF_00461"/>
    </source>
</evidence>
<feature type="compositionally biased region" description="Basic and acidic residues" evidence="9">
    <location>
        <begin position="589"/>
        <end position="604"/>
    </location>
</feature>
<keyword evidence="8" id="KW-0472">Membrane</keyword>
<comment type="subcellular location">
    <subcellularLocation>
        <location evidence="8">Cell inner membrane</location>
        <topology evidence="8">Peripheral membrane protein</topology>
    </subcellularLocation>
</comment>
<keyword evidence="2 8" id="KW-0004">4Fe-4S</keyword>
<keyword evidence="6 8" id="KW-0408">Iron</keyword>
<dbReference type="PANTHER" id="PTHR43034">
    <property type="entry name" value="ION-TRANSLOCATING OXIDOREDUCTASE COMPLEX SUBUNIT C"/>
    <property type="match status" value="1"/>
</dbReference>
<feature type="binding site" evidence="8">
    <location>
        <position position="363"/>
    </location>
    <ligand>
        <name>[4Fe-4S] cluster</name>
        <dbReference type="ChEBI" id="CHEBI:49883"/>
        <label>1</label>
    </ligand>
</feature>
<feature type="domain" description="4Fe-4S ferredoxin-type" evidence="10">
    <location>
        <begin position="393"/>
        <end position="422"/>
    </location>
</feature>
<feature type="binding site" evidence="8">
    <location>
        <position position="408"/>
    </location>
    <ligand>
        <name>[4Fe-4S] cluster</name>
        <dbReference type="ChEBI" id="CHEBI:49883"/>
        <label>2</label>
    </ligand>
</feature>
<keyword evidence="5 8" id="KW-0249">Electron transport</keyword>
<dbReference type="SUPFAM" id="SSF46548">
    <property type="entry name" value="alpha-helical ferredoxin"/>
    <property type="match status" value="1"/>
</dbReference>
<dbReference type="InterPro" id="IPR017896">
    <property type="entry name" value="4Fe4S_Fe-S-bd"/>
</dbReference>
<dbReference type="InterPro" id="IPR026902">
    <property type="entry name" value="RnfC_N"/>
</dbReference>
<dbReference type="OrthoDB" id="9767754at2"/>
<accession>A0A248LJ71</accession>
<evidence type="ECO:0000256" key="3">
    <source>
        <dbReference type="ARBA" id="ARBA00022723"/>
    </source>
</evidence>
<evidence type="ECO:0000256" key="5">
    <source>
        <dbReference type="ARBA" id="ARBA00022982"/>
    </source>
</evidence>
<feature type="binding site" evidence="8">
    <location>
        <position position="366"/>
    </location>
    <ligand>
        <name>[4Fe-4S] cluster</name>
        <dbReference type="ChEBI" id="CHEBI:49883"/>
        <label>1</label>
    </ligand>
</feature>
<dbReference type="GO" id="GO:0005886">
    <property type="term" value="C:plasma membrane"/>
    <property type="evidence" value="ECO:0007669"/>
    <property type="project" value="UniProtKB-SubCell"/>
</dbReference>
<keyword evidence="8" id="KW-0997">Cell inner membrane</keyword>
<feature type="compositionally biased region" description="Basic and acidic residues" evidence="9">
    <location>
        <begin position="637"/>
        <end position="652"/>
    </location>
</feature>
<evidence type="ECO:0000256" key="7">
    <source>
        <dbReference type="ARBA" id="ARBA00023014"/>
    </source>
</evidence>
<feature type="binding site" evidence="8">
    <location>
        <position position="412"/>
    </location>
    <ligand>
        <name>[4Fe-4S] cluster</name>
        <dbReference type="ChEBI" id="CHEBI:49883"/>
        <label>1</label>
    </ligand>
</feature>
<dbReference type="InterPro" id="IPR011538">
    <property type="entry name" value="Nuo51_FMN-bd"/>
</dbReference>
<dbReference type="PROSITE" id="PS51379">
    <property type="entry name" value="4FE4S_FER_2"/>
    <property type="match status" value="2"/>
</dbReference>
<evidence type="ECO:0000256" key="9">
    <source>
        <dbReference type="SAM" id="MobiDB-lite"/>
    </source>
</evidence>
<keyword evidence="7 8" id="KW-0411">Iron-sulfur</keyword>